<evidence type="ECO:0000313" key="2">
    <source>
        <dbReference type="Proteomes" id="UP000267096"/>
    </source>
</evidence>
<dbReference type="AlphaFoldDB" id="A0A3P6NV56"/>
<sequence>MMYRRCNFLYTIGEVNSKQCGTRLDFNDNFTVMKTLRIECKAVINSPCPEPPKRHPPPLCGQIEAFNYNIISIVTDSNNSDEENVTIGVTFRSTLDVNKQPLYFVAFYGNARQFERQIDVSSLK</sequence>
<evidence type="ECO:0000313" key="1">
    <source>
        <dbReference type="EMBL" id="VDK27389.1"/>
    </source>
</evidence>
<name>A0A3P6NV56_ANISI</name>
<dbReference type="EMBL" id="UYRR01014604">
    <property type="protein sequence ID" value="VDK27389.1"/>
    <property type="molecule type" value="Genomic_DNA"/>
</dbReference>
<proteinExistence type="predicted"/>
<accession>A0A3P6NV56</accession>
<keyword evidence="2" id="KW-1185">Reference proteome</keyword>
<reference evidence="1 2" key="1">
    <citation type="submission" date="2018-11" db="EMBL/GenBank/DDBJ databases">
        <authorList>
            <consortium name="Pathogen Informatics"/>
        </authorList>
    </citation>
    <scope>NUCLEOTIDE SEQUENCE [LARGE SCALE GENOMIC DNA]</scope>
</reference>
<organism evidence="1 2">
    <name type="scientific">Anisakis simplex</name>
    <name type="common">Herring worm</name>
    <dbReference type="NCBI Taxonomy" id="6269"/>
    <lineage>
        <taxon>Eukaryota</taxon>
        <taxon>Metazoa</taxon>
        <taxon>Ecdysozoa</taxon>
        <taxon>Nematoda</taxon>
        <taxon>Chromadorea</taxon>
        <taxon>Rhabditida</taxon>
        <taxon>Spirurina</taxon>
        <taxon>Ascaridomorpha</taxon>
        <taxon>Ascaridoidea</taxon>
        <taxon>Anisakidae</taxon>
        <taxon>Anisakis</taxon>
        <taxon>Anisakis simplex complex</taxon>
    </lineage>
</organism>
<protein>
    <submittedName>
        <fullName evidence="1">Uncharacterized protein</fullName>
    </submittedName>
</protein>
<dbReference type="Proteomes" id="UP000267096">
    <property type="component" value="Unassembled WGS sequence"/>
</dbReference>
<gene>
    <name evidence="1" type="ORF">ASIM_LOCUS6607</name>
</gene>